<evidence type="ECO:0000313" key="2">
    <source>
        <dbReference type="EMBL" id="NED99749.1"/>
    </source>
</evidence>
<dbReference type="EMBL" id="JAAGOA010000003">
    <property type="protein sequence ID" value="NED99749.1"/>
    <property type="molecule type" value="Genomic_DNA"/>
</dbReference>
<protein>
    <submittedName>
        <fullName evidence="2">Ppx/GppA family phosphatase</fullName>
    </submittedName>
</protein>
<dbReference type="InterPro" id="IPR050273">
    <property type="entry name" value="GppA/Ppx_hydrolase"/>
</dbReference>
<dbReference type="PANTHER" id="PTHR30005:SF13">
    <property type="entry name" value="EXOPOLYPHOSPHATASE 2"/>
    <property type="match status" value="1"/>
</dbReference>
<dbReference type="InterPro" id="IPR003695">
    <property type="entry name" value="Ppx_GppA_N"/>
</dbReference>
<dbReference type="Gene3D" id="3.30.420.150">
    <property type="entry name" value="Exopolyphosphatase. Domain 2"/>
    <property type="match status" value="1"/>
</dbReference>
<evidence type="ECO:0000313" key="3">
    <source>
        <dbReference type="Proteomes" id="UP000475214"/>
    </source>
</evidence>
<accession>A0A6L9S6Y4</accession>
<dbReference type="Proteomes" id="UP000475214">
    <property type="component" value="Unassembled WGS sequence"/>
</dbReference>
<dbReference type="CDD" id="cd24119">
    <property type="entry name" value="ASKHA_NBD_MtPPX2-like"/>
    <property type="match status" value="1"/>
</dbReference>
<reference evidence="2 3" key="1">
    <citation type="submission" date="2020-02" db="EMBL/GenBank/DDBJ databases">
        <authorList>
            <person name="Li X.-J."/>
            <person name="Han X.-M."/>
        </authorList>
    </citation>
    <scope>NUCLEOTIDE SEQUENCE [LARGE SCALE GENOMIC DNA]</scope>
    <source>
        <strain evidence="2 3">CCTCC AB 2017055</strain>
    </source>
</reference>
<dbReference type="PANTHER" id="PTHR30005">
    <property type="entry name" value="EXOPOLYPHOSPHATASE"/>
    <property type="match status" value="1"/>
</dbReference>
<dbReference type="InterPro" id="IPR043129">
    <property type="entry name" value="ATPase_NBD"/>
</dbReference>
<feature type="domain" description="Ppx/GppA phosphatase N-terminal" evidence="1">
    <location>
        <begin position="24"/>
        <end position="292"/>
    </location>
</feature>
<name>A0A6L9S6Y4_9ACTN</name>
<dbReference type="GO" id="GO:0016462">
    <property type="term" value="F:pyrophosphatase activity"/>
    <property type="evidence" value="ECO:0007669"/>
    <property type="project" value="TreeGrafter"/>
</dbReference>
<dbReference type="RefSeq" id="WP_163734177.1">
    <property type="nucleotide sequence ID" value="NZ_JAAGOA010000003.1"/>
</dbReference>
<organism evidence="2 3">
    <name type="scientific">Phytoactinopolyspora halotolerans</name>
    <dbReference type="NCBI Taxonomy" id="1981512"/>
    <lineage>
        <taxon>Bacteria</taxon>
        <taxon>Bacillati</taxon>
        <taxon>Actinomycetota</taxon>
        <taxon>Actinomycetes</taxon>
        <taxon>Jiangellales</taxon>
        <taxon>Jiangellaceae</taxon>
        <taxon>Phytoactinopolyspora</taxon>
    </lineage>
</organism>
<dbReference type="Pfam" id="PF02541">
    <property type="entry name" value="Ppx-GppA"/>
    <property type="match status" value="1"/>
</dbReference>
<proteinExistence type="predicted"/>
<gene>
    <name evidence="2" type="ORF">G1H10_06170</name>
</gene>
<sequence length="307" mass="32685">MNRVAAVDCGTNSIRLLVTEIDAEAGQQHDLDRRLRIVRLGQGVDATGRLADEALDRTMSALNEYVDIVRRFGVEQVRMVATSATRDASNAHRFVDGVRDILGVDPEVVSGDEEAALSFAGATRELGSEHPHPYLVVDIGGGSTEFVSGRTELEAARSVDIGSVRITERHFAADPPTAEQVAAARADIDVALDEAARTVPLREARTVVGLAGTITTIGAIQLGLSEYDSTKVHHARMPADAVAEISDRLLAASHEERAAIPVIHPGRLDVIAAGSLILRRVVERSGAGEVLVSERDILDGIAWSIAG</sequence>
<keyword evidence="3" id="KW-1185">Reference proteome</keyword>
<dbReference type="Gene3D" id="3.30.420.40">
    <property type="match status" value="1"/>
</dbReference>
<dbReference type="AlphaFoldDB" id="A0A6L9S6Y4"/>
<evidence type="ECO:0000259" key="1">
    <source>
        <dbReference type="Pfam" id="PF02541"/>
    </source>
</evidence>
<dbReference type="SUPFAM" id="SSF53067">
    <property type="entry name" value="Actin-like ATPase domain"/>
    <property type="match status" value="2"/>
</dbReference>
<comment type="caution">
    <text evidence="2">The sequence shown here is derived from an EMBL/GenBank/DDBJ whole genome shotgun (WGS) entry which is preliminary data.</text>
</comment>